<sequence>MYDFFLSSFLELCEKKPQVMDLAPTSSTTTNDADVMSNVVKNASSESSNSNSNNICYIRIGPLKSNLFRWHFTFSGPLNSPYEDGYYHGRVLLPKSYPLSPPRIQLLTPNGRFLTGTDICLSATNFHPESWTPRWTVRGLVNALRLHMCTTAGEIGGCNASEDDRRKFAERSRFWKMRLNGGASTQWCGIVDHGEMIQEGTSNDERTKLGISPSSVLKYSSSSSTMMKETSQTIQLVADGTCTAESSVSTTAAATNAVIHTSFTSNSTDSSKKALVASETTTHANFESSTNQRQSRKNKKKRRRNVVTTTMSSSSVTFTKQLHRTTDSTKTMTKQEHQTIESTSSHPTSQEMTAANTKTRVQNLQSTQSRATAIAKTNLTADHHRTTLSNKSSIIKSILLIIRSIVFTIRLHKSRVMLLAIVTLSYMFLILF</sequence>
<organism evidence="3">
    <name type="scientific">Proboscia inermis</name>
    <dbReference type="NCBI Taxonomy" id="420281"/>
    <lineage>
        <taxon>Eukaryota</taxon>
        <taxon>Sar</taxon>
        <taxon>Stramenopiles</taxon>
        <taxon>Ochrophyta</taxon>
        <taxon>Bacillariophyta</taxon>
        <taxon>Coscinodiscophyceae</taxon>
        <taxon>Rhizosoleniophycidae</taxon>
        <taxon>Rhizosoleniales</taxon>
        <taxon>Rhizosoleniaceae</taxon>
        <taxon>Proboscia</taxon>
    </lineage>
</organism>
<name>A0A7S0CKE4_9STRA</name>
<protein>
    <recommendedName>
        <fullName evidence="2">UBC core domain-containing protein</fullName>
    </recommendedName>
</protein>
<proteinExistence type="predicted"/>
<feature type="compositionally biased region" description="Polar residues" evidence="1">
    <location>
        <begin position="281"/>
        <end position="293"/>
    </location>
</feature>
<evidence type="ECO:0000313" key="3">
    <source>
        <dbReference type="EMBL" id="CAD8426512.1"/>
    </source>
</evidence>
<dbReference type="PROSITE" id="PS50127">
    <property type="entry name" value="UBC_2"/>
    <property type="match status" value="1"/>
</dbReference>
<dbReference type="Pfam" id="PF00179">
    <property type="entry name" value="UQ_con"/>
    <property type="match status" value="1"/>
</dbReference>
<accession>A0A7S0CKE4</accession>
<feature type="compositionally biased region" description="Low complexity" evidence="1">
    <location>
        <begin position="306"/>
        <end position="317"/>
    </location>
</feature>
<dbReference type="CDD" id="cd23799">
    <property type="entry name" value="UBCc_UBE2J"/>
    <property type="match status" value="1"/>
</dbReference>
<dbReference type="InterPro" id="IPR050113">
    <property type="entry name" value="Ub_conjugating_enzyme"/>
</dbReference>
<feature type="domain" description="UBC core" evidence="2">
    <location>
        <begin position="38"/>
        <end position="186"/>
    </location>
</feature>
<reference evidence="3" key="1">
    <citation type="submission" date="2021-01" db="EMBL/GenBank/DDBJ databases">
        <authorList>
            <person name="Corre E."/>
            <person name="Pelletier E."/>
            <person name="Niang G."/>
            <person name="Scheremetjew M."/>
            <person name="Finn R."/>
            <person name="Kale V."/>
            <person name="Holt S."/>
            <person name="Cochrane G."/>
            <person name="Meng A."/>
            <person name="Brown T."/>
            <person name="Cohen L."/>
        </authorList>
    </citation>
    <scope>NUCLEOTIDE SEQUENCE</scope>
    <source>
        <strain evidence="3">CCAP1064/1</strain>
    </source>
</reference>
<dbReference type="Gene3D" id="3.10.110.10">
    <property type="entry name" value="Ubiquitin Conjugating Enzyme"/>
    <property type="match status" value="1"/>
</dbReference>
<dbReference type="SUPFAM" id="SSF54495">
    <property type="entry name" value="UBC-like"/>
    <property type="match status" value="1"/>
</dbReference>
<feature type="region of interest" description="Disordered" evidence="1">
    <location>
        <begin position="281"/>
        <end position="352"/>
    </location>
</feature>
<dbReference type="AlphaFoldDB" id="A0A7S0CKE4"/>
<evidence type="ECO:0000259" key="2">
    <source>
        <dbReference type="PROSITE" id="PS50127"/>
    </source>
</evidence>
<dbReference type="EMBL" id="HBEL01049000">
    <property type="protein sequence ID" value="CAD8426512.1"/>
    <property type="molecule type" value="Transcribed_RNA"/>
</dbReference>
<evidence type="ECO:0000256" key="1">
    <source>
        <dbReference type="SAM" id="MobiDB-lite"/>
    </source>
</evidence>
<dbReference type="InterPro" id="IPR000608">
    <property type="entry name" value="UBC"/>
</dbReference>
<dbReference type="InterPro" id="IPR016135">
    <property type="entry name" value="UBQ-conjugating_enzyme/RWD"/>
</dbReference>
<dbReference type="PANTHER" id="PTHR24067">
    <property type="entry name" value="UBIQUITIN-CONJUGATING ENZYME E2"/>
    <property type="match status" value="1"/>
</dbReference>
<gene>
    <name evidence="3" type="ORF">PINE0816_LOCUS22674</name>
</gene>
<feature type="compositionally biased region" description="Basic residues" evidence="1">
    <location>
        <begin position="294"/>
        <end position="305"/>
    </location>
</feature>
<feature type="compositionally biased region" description="Polar residues" evidence="1">
    <location>
        <begin position="340"/>
        <end position="352"/>
    </location>
</feature>
<dbReference type="SMART" id="SM00212">
    <property type="entry name" value="UBCc"/>
    <property type="match status" value="1"/>
</dbReference>